<dbReference type="Pfam" id="PF10091">
    <property type="entry name" value="Glycoamylase"/>
    <property type="match status" value="1"/>
</dbReference>
<feature type="compositionally biased region" description="Low complexity" evidence="3">
    <location>
        <begin position="475"/>
        <end position="496"/>
    </location>
</feature>
<evidence type="ECO:0000313" key="9">
    <source>
        <dbReference type="Proteomes" id="UP000196878"/>
    </source>
</evidence>
<dbReference type="OrthoDB" id="9769991at2"/>
<dbReference type="InterPro" id="IPR019282">
    <property type="entry name" value="Glycoamylase-like_cons_dom"/>
</dbReference>
<proteinExistence type="predicted"/>
<feature type="compositionally biased region" description="Basic and acidic residues" evidence="3">
    <location>
        <begin position="345"/>
        <end position="365"/>
    </location>
</feature>
<dbReference type="InterPro" id="IPR037820">
    <property type="entry name" value="GH94N_NdvB"/>
</dbReference>
<dbReference type="InterPro" id="IPR052047">
    <property type="entry name" value="GH94_Enzymes"/>
</dbReference>
<evidence type="ECO:0000259" key="6">
    <source>
        <dbReference type="Pfam" id="PF10091"/>
    </source>
</evidence>
<evidence type="ECO:0000259" key="7">
    <source>
        <dbReference type="Pfam" id="PF17167"/>
    </source>
</evidence>
<dbReference type="Gene3D" id="1.50.10.140">
    <property type="match status" value="2"/>
</dbReference>
<dbReference type="CDD" id="cd11756">
    <property type="entry name" value="GH94N_ChvB_NdvB_1_like"/>
    <property type="match status" value="1"/>
</dbReference>
<dbReference type="EMBL" id="NIPW01000024">
    <property type="protein sequence ID" value="OWJ77039.1"/>
    <property type="molecule type" value="Genomic_DNA"/>
</dbReference>
<name>A0A212AAA0_9RHOB</name>
<evidence type="ECO:0000313" key="8">
    <source>
        <dbReference type="EMBL" id="OWJ77039.1"/>
    </source>
</evidence>
<dbReference type="InterPro" id="IPR033432">
    <property type="entry name" value="GH94_catalytic"/>
</dbReference>
<feature type="domain" description="Glycosyl hydrolase 94 catalytic" evidence="7">
    <location>
        <begin position="2502"/>
        <end position="2930"/>
    </location>
</feature>
<feature type="transmembrane region" description="Helical" evidence="4">
    <location>
        <begin position="1001"/>
        <end position="1024"/>
    </location>
</feature>
<keyword evidence="4" id="KW-1133">Transmembrane helix</keyword>
<accession>A0A212AAA0</accession>
<keyword evidence="9" id="KW-1185">Reference proteome</keyword>
<dbReference type="GO" id="GO:0030246">
    <property type="term" value="F:carbohydrate binding"/>
    <property type="evidence" value="ECO:0007669"/>
    <property type="project" value="InterPro"/>
</dbReference>
<feature type="domain" description="Glycosyl hydrolase 94 supersandwich" evidence="5">
    <location>
        <begin position="2219"/>
        <end position="2477"/>
    </location>
</feature>
<dbReference type="InterPro" id="IPR008928">
    <property type="entry name" value="6-hairpin_glycosidase_sf"/>
</dbReference>
<dbReference type="Pfam" id="PF17167">
    <property type="entry name" value="Glyco_hydro_94"/>
    <property type="match status" value="1"/>
</dbReference>
<dbReference type="Gene3D" id="2.70.98.40">
    <property type="entry name" value="Glycoside hydrolase, family 65, N-terminal domain"/>
    <property type="match status" value="2"/>
</dbReference>
<comment type="caution">
    <text evidence="8">The sequence shown here is derived from an EMBL/GenBank/DDBJ whole genome shotgun (WGS) entry which is preliminary data.</text>
</comment>
<reference evidence="8 9" key="1">
    <citation type="submission" date="2016-12" db="EMBL/GenBank/DDBJ databases">
        <title>Comparison of Traditional DNA-DNA Hybridization with In Silico Genomic Analysis.</title>
        <authorList>
            <person name="Nicholson A.C."/>
            <person name="Humrighouse B.W."/>
            <person name="Graziano J."/>
            <person name="Lasker B."/>
            <person name="Whitney A.M."/>
            <person name="Mcquiston J.R."/>
        </authorList>
    </citation>
    <scope>NUCLEOTIDE SEQUENCE [LARGE SCALE GENOMIC DNA]</scope>
    <source>
        <strain evidence="8 9">H2240</strain>
    </source>
</reference>
<feature type="region of interest" description="Disordered" evidence="3">
    <location>
        <begin position="345"/>
        <end position="543"/>
    </location>
</feature>
<feature type="compositionally biased region" description="Low complexity" evidence="3">
    <location>
        <begin position="440"/>
        <end position="458"/>
    </location>
</feature>
<evidence type="ECO:0000256" key="3">
    <source>
        <dbReference type="SAM" id="MobiDB-lite"/>
    </source>
</evidence>
<dbReference type="CDD" id="cd11753">
    <property type="entry name" value="GH94N_ChvB_NdvB_2_like"/>
    <property type="match status" value="1"/>
</dbReference>
<feature type="transmembrane region" description="Helical" evidence="4">
    <location>
        <begin position="576"/>
        <end position="598"/>
    </location>
</feature>
<dbReference type="GO" id="GO:0016757">
    <property type="term" value="F:glycosyltransferase activity"/>
    <property type="evidence" value="ECO:0007669"/>
    <property type="project" value="UniProtKB-KW"/>
</dbReference>
<dbReference type="SMART" id="SM01068">
    <property type="entry name" value="CBM_X"/>
    <property type="match status" value="2"/>
</dbReference>
<dbReference type="Gene3D" id="2.60.420.10">
    <property type="entry name" value="Maltose phosphorylase, domain 3"/>
    <property type="match status" value="1"/>
</dbReference>
<dbReference type="SUPFAM" id="SSF48208">
    <property type="entry name" value="Six-hairpin glycosidases"/>
    <property type="match status" value="1"/>
</dbReference>
<keyword evidence="1" id="KW-0328">Glycosyltransferase</keyword>
<feature type="domain" description="Glycosyl hydrolase 94 supersandwich" evidence="5">
    <location>
        <begin position="1720"/>
        <end position="1991"/>
    </location>
</feature>
<keyword evidence="2" id="KW-0808">Transferase</keyword>
<organism evidence="8 9">
    <name type="scientific">Haematobacter genomosp. 1</name>
    <dbReference type="NCBI Taxonomy" id="366618"/>
    <lineage>
        <taxon>Bacteria</taxon>
        <taxon>Pseudomonadati</taxon>
        <taxon>Pseudomonadota</taxon>
        <taxon>Alphaproteobacteria</taxon>
        <taxon>Rhodobacterales</taxon>
        <taxon>Paracoccaceae</taxon>
        <taxon>Haematobacter</taxon>
    </lineage>
</organism>
<evidence type="ECO:0000256" key="2">
    <source>
        <dbReference type="ARBA" id="ARBA00022679"/>
    </source>
</evidence>
<gene>
    <name evidence="8" type="ORF">CDV49_12895</name>
</gene>
<dbReference type="InterPro" id="IPR037824">
    <property type="entry name" value="GH94N_2_NdvB"/>
</dbReference>
<dbReference type="InterPro" id="IPR012341">
    <property type="entry name" value="6hp_glycosidase-like_sf"/>
</dbReference>
<dbReference type="InterPro" id="IPR011013">
    <property type="entry name" value="Gal_mutarotase_sf_dom"/>
</dbReference>
<feature type="region of interest" description="Disordered" evidence="3">
    <location>
        <begin position="811"/>
        <end position="830"/>
    </location>
</feature>
<dbReference type="PANTHER" id="PTHR37469:SF2">
    <property type="entry name" value="CELLOBIONIC ACID PHOSPHORYLASE"/>
    <property type="match status" value="1"/>
</dbReference>
<dbReference type="InterPro" id="IPR037018">
    <property type="entry name" value="GH65_N"/>
</dbReference>
<dbReference type="PANTHER" id="PTHR37469">
    <property type="entry name" value="CELLOBIONIC ACID PHOSPHORYLASE-RELATED"/>
    <property type="match status" value="1"/>
</dbReference>
<evidence type="ECO:0000256" key="1">
    <source>
        <dbReference type="ARBA" id="ARBA00022676"/>
    </source>
</evidence>
<feature type="transmembrane region" description="Helical" evidence="4">
    <location>
        <begin position="1105"/>
        <end position="1123"/>
    </location>
</feature>
<feature type="transmembrane region" description="Helical" evidence="4">
    <location>
        <begin position="610"/>
        <end position="633"/>
    </location>
</feature>
<keyword evidence="4" id="KW-0472">Membrane</keyword>
<dbReference type="Gene3D" id="1.50.10.10">
    <property type="match status" value="1"/>
</dbReference>
<dbReference type="Pfam" id="PF06165">
    <property type="entry name" value="GH94_b-supersand"/>
    <property type="match status" value="2"/>
</dbReference>
<dbReference type="Proteomes" id="UP000196878">
    <property type="component" value="Unassembled WGS sequence"/>
</dbReference>
<dbReference type="InterPro" id="IPR010383">
    <property type="entry name" value="Glyco_hydrolase_94_b-supersand"/>
</dbReference>
<feature type="region of interest" description="Disordered" evidence="3">
    <location>
        <begin position="2970"/>
        <end position="3003"/>
    </location>
</feature>
<dbReference type="RefSeq" id="WP_088215829.1">
    <property type="nucleotide sequence ID" value="NZ_NIPW01000024.1"/>
</dbReference>
<evidence type="ECO:0000259" key="5">
    <source>
        <dbReference type="Pfam" id="PF06165"/>
    </source>
</evidence>
<sequence length="3003" mass="329568">MDGTSPEASSIRIPFWSGGSLRAAGAAVAESESPDLYAFQPFRIMERLDQNQAVIARNYLSIMAAARDGELITPAAEWLIDNHHVVEENFRHLRRDLTPSFYRHLPQITLVNGQRVPRAFALAWQYVAIVDSEISLAGLTEMVEGYQTRRILTIGELWAVPALLRFVLLENLRRQSEQVDSARRQRLAANALADQMLIPAGEGGVALLLATHVAEAREDTFASQLVYRFRDGTQISREGTAWLDARLAERGTTAERMVALEHARQSASNVSSGNIIRGLRLVDDVDWLTWFEKVSAVDRVLRQSSDYGRLDKPSRNAYRDTVERVARHGRLDEVEVAEKAVALARTDRPQDAGGFHDADVPRDADGWPDAIGPATIGRGSTGSDDRDTRLTPDAAQSARRPVSGEGAAESLRSGAEREGGFPSHPEGRPPLQDAGAGAPLSGTSLSGTASSGSTGNASPPDDPGNDRSPISPAQSFDASPAPVSSDAAGALSGAGDPNRFAARPTEPQAQADPADTRTGEAGSPADTPRDTPHDTGPAVGPEVGRVLVGDRLGELEHACGYRMRFGERCLRFARRLGWPAIFVPVLVLSVIITGLLALTLPAQPMLPLPVSVLLILLALVPASDAAMALVSLVSSRLVPPARLPAYDYTDAIPPEARTLVVIPCLLTDYDTIDDLLGNLERHYLANPRGEVSFALLSDWADAAEETQPSDDELVAYARDGIDLLAERYAHDGRRRFFLLHRRRLFNAAEGVWMGWERKRGKLSELNQLLEGEGDTTFLDTGPRPPDGVRYVVTLDADTRLPRDSIADLVGKIDNPVNRPRNDPKTGLVTRGHGILQPRVTPSLTSGAESSVFQRVFSANRGLDPYVFAVSDLYQDLLDEGSFTGKGIYDVRAFDAAIDNRLPENAVLSHDLIEGSLARAALVSDVQVIEDFPTRYEVDVSRQHRWARGDWQLLPFILDPTNGLNGVARLKMVDNLRRTLVPIAWVLGSAIGWLTMPFTAALWWQVGLVLTFILVPLANFLIGVVPRQRGTSPRSHVHVVLSEGRGLLVEFGLRLTFMAHLAVTMGDAIVRALYRMFVSRKHLLEWRTAQQVHVGARSDLKDYLRYMWISPVIGLGLLVAVALVNPACLAVALPFALIWTLAPLAAWEVSRPLATEDRLNIRPADRDTLRRTARLTWRYFETFVTAESNWLPPDNFQEAPAPKIAERTSPTNIGLYLLSVLTARDFGWISFEAAVGRIEQSLGTLERMEKYRGHLYNWYDTANLAVLEPRYVSAVDSGNLAGHLVTLSSALREWSRNPSVNMLGNLDGIGDVLALVRERHAAVPDDCRTLRPLRRRIEERIDGFARSLASYLDEPQLAPVRAINLAVIAEDIRKLSLDLDREAGHAATAELVWWANALKATCDAMTGDSLAGWEEKDSLAERLAALAERARALAFAMDFRFLMDPEKRLLSIGYRPDLGERDLSCYDLLASEARLASFFAIAKGDLPVEHWTRLGRPVTAFEGRGVLLSWSGSMFEYLMPPLVMQERVGGILNQSNAMAVAVQIQHGNRLGIPWGVSESAFNARDREMNYQYYAFGVPELGLKRALGQDVVVAPYATLLASQLRPHAAVANLRRLEKMGAFGPQGAYDAVDFTPSRLQEGAKYAVVRNYMAHHHGMSIVAIGNSILDGIHRTRFHDDPVIKAAELLLQEKAPREIVPLTRSDAASVPAHVAGPEAQPLNVAPEPEDNRNAVAILSNGHHSVMLSTTGAGYMTYGRLAVTRWRPDPTFDNGGSFLFLRDTTSGQWWSASTSPRRARREIAGAVFSDHKAEFHKVAHGIDSRMEVIVAAEANAEGRRIVLRNLGTEARTIEITSYGEIVLDRAESDAAHPAFSKMFVRTEVWENGRVITARRNRRNADDRQLHLAHFLSGPPEGRGTEFETDRRAFIGRGRTLGTAAAFDPGVELTGATGFTLDPIFSLRRRIRILPRKEASLIFWTVVTDTAEELERAVAHYSRAETFEHESRLAWTYSQVQLRHLDIPLEEAALFRRYAALLVYPDLSLTAMDAETQAAMGPQSALWPAGISGDVPIFLLRLDSEADLPIVREALRMHLYFRARGVLADLVILNERATSYSEQLQDEINALSQSYERRRTGEGGNVYVLRRDMLGRETLDTLLAAARISIHTRNGRLSEQIHRLDTIAEETVAPKAPPPPVPVKALPPPAFPEETLRFWNGYGGFSADGRSYVIRLRHGEATPHPWINVIARGAFGFHISATGAGFTWSVNSRDHQITPWSNDPVIDPPGEGFFIHDAETGRIATPFAGLSDDPLALYEVRHGFGQTTFRVFTDWLEVEAVQTLHADQPAKLTRLTLHNRSGRTLRLRIAGYAECVLGQNRSRTAPMIRLRRLASGGLAARNPFATEAAGHAAVFACDRVVTGFLGSRTAFFGRGGNTRRPAALVDGWPGSSLETEGDPCAVLVSEVTLPPGASRSVTFALGDGAEADVDHLPARVLGEDAWQAALAAVAREWGGITDTLQVSTPDPKLDLMINGWLPYQAIACRIRARSAFYQASGAFGFRDQLQDTSALLLQDPSLARAQILNAASRQFPEGDVQHWWLPATGAGVRTMISDDVVWLGHLTERYVAATGDTALLDHPLPWLEGRRLEEGEHDAFYTPGHSAETAPLYEHCARALDLAVARTGANGLPLILGGDWNDGMNRVGEKGRGESVWLGWFLAATLDAFAPFARARGEAERADRWQAHRERLAQALETAGWDGGWYRRGYYDDGAPLGSRESDACRIDSIAQSWAAISGIAPDEHATIAVDAALSHLVDTEAGLIRLFQPPFVGGADGEGRDPGYIQGYPPGVRENGGQYTHAAAWMVYALARMGRGADAHGLFDMINPVSHAENRSEADRYRVEPYVVAADVYGIGDKRGRGGWTWYTGSAGWLYRAAVEGILGITLADGNLRVEPRIPPEWPGYEADIRLPDGRRYHVAVSRRDGSHTVEVTRQSADTLDGSAAPVPRDAAETDSR</sequence>
<keyword evidence="4" id="KW-0812">Transmembrane</keyword>
<dbReference type="GO" id="GO:0005975">
    <property type="term" value="P:carbohydrate metabolic process"/>
    <property type="evidence" value="ECO:0007669"/>
    <property type="project" value="InterPro"/>
</dbReference>
<dbReference type="SUPFAM" id="SSF74650">
    <property type="entry name" value="Galactose mutarotase-like"/>
    <property type="match status" value="2"/>
</dbReference>
<evidence type="ECO:0000256" key="4">
    <source>
        <dbReference type="SAM" id="Phobius"/>
    </source>
</evidence>
<protein>
    <submittedName>
        <fullName evidence="8">Protein ndvB</fullName>
    </submittedName>
</protein>
<feature type="domain" description="Glycoamylase-like" evidence="6">
    <location>
        <begin position="1467"/>
        <end position="1673"/>
    </location>
</feature>